<dbReference type="PATRIC" id="fig|496833.3.peg.97"/>
<dbReference type="KEGG" id="mfp:MBIO_0512"/>
<feature type="transmembrane region" description="Helical" evidence="1">
    <location>
        <begin position="83"/>
        <end position="104"/>
    </location>
</feature>
<organism evidence="2 3">
    <name type="scientific">Mycoplasmopsis fermentans (strain ATCC 19989 / NBRC 14854 / NCTC 10117 / PG18)</name>
    <name type="common">Mycoplasma fermentans</name>
    <dbReference type="NCBI Taxonomy" id="496833"/>
    <lineage>
        <taxon>Bacteria</taxon>
        <taxon>Bacillati</taxon>
        <taxon>Mycoplasmatota</taxon>
        <taxon>Mycoplasmoidales</taxon>
        <taxon>Metamycoplasmataceae</taxon>
        <taxon>Mycoplasmopsis</taxon>
    </lineage>
</organism>
<reference evidence="2 3" key="1">
    <citation type="journal article" date="2009" name="Curr. Microbiol.">
        <title>Molecular cloning and expression of a novel cholinephosphotransferase involved in glycoglycerophospholipid biosynthesis of Mycoplasma fermentans.</title>
        <authorList>
            <person name="Ishida N."/>
            <person name="Irikura D."/>
            <person name="Matsuda K."/>
            <person name="Sato S."/>
            <person name="Asano K."/>
        </authorList>
    </citation>
    <scope>NUCLEOTIDE SEQUENCE [LARGE SCALE GENOMIC DNA]</scope>
    <source>
        <strain evidence="3">ATCC 19989 / NBRC 14854 / NCTC 10117 / PG18</strain>
    </source>
</reference>
<gene>
    <name evidence="2" type="ordered locus">MBIO_0512</name>
</gene>
<proteinExistence type="predicted"/>
<keyword evidence="1" id="KW-0472">Membrane</keyword>
<dbReference type="Proteomes" id="UP000006810">
    <property type="component" value="Chromosome"/>
</dbReference>
<protein>
    <submittedName>
        <fullName evidence="2">Uncharacterized protein</fullName>
    </submittedName>
</protein>
<keyword evidence="1" id="KW-1133">Transmembrane helix</keyword>
<dbReference type="AlphaFoldDB" id="C4XF55"/>
<keyword evidence="3" id="KW-1185">Reference proteome</keyword>
<dbReference type="EMBL" id="AP009608">
    <property type="protein sequence ID" value="BAH69777.1"/>
    <property type="molecule type" value="Genomic_DNA"/>
</dbReference>
<keyword evidence="1" id="KW-0812">Transmembrane</keyword>
<evidence type="ECO:0000313" key="3">
    <source>
        <dbReference type="Proteomes" id="UP000006810"/>
    </source>
</evidence>
<evidence type="ECO:0000313" key="2">
    <source>
        <dbReference type="EMBL" id="BAH69777.1"/>
    </source>
</evidence>
<accession>C4XF55</accession>
<evidence type="ECO:0000256" key="1">
    <source>
        <dbReference type="SAM" id="Phobius"/>
    </source>
</evidence>
<dbReference type="HOGENOM" id="CLU_628250_0_0_14"/>
<sequence>MYGVSMKNKITKHNMCEIYESFRFIQPEYKSRVNSLKNKNENDEFLIKAQMESAISLNEYIDSKLERKKIRIANRKISKISSIFIPLIVFFLVTVLIAVSYIAYVAANYMVKDAEVYTLFGIAILSLISAAICFVVYYRKYTRYNNDKAKYFEDKLKEEIKIGDLKSIVLKNKNTLNYQEDVASLVVANDLKYPDIPAGYKVEASKYAKRFTLYGMNVLAQDAQLVKIDEKANETAESDKSIISNKAKKIKIFEFSFMNSQFDKIYLPFNLFNKFEVFKAKLEPIKSNVSDLDKIFNIHAIKNPLNSKLFDALKLWKNNIHFAHTFIPQESGVNYFNFKLTAIFTLKEECEDEFNIQTNAKYWNNPFKVELPETIDDSTKLPMWFIINNFYKMVDYIALSKATVEKYVMPMIFYLFNEINDTKVFNEKTLSDLYEI</sequence>
<feature type="transmembrane region" description="Helical" evidence="1">
    <location>
        <begin position="116"/>
        <end position="138"/>
    </location>
</feature>
<name>C4XF55_MYCFP</name>